<evidence type="ECO:0000259" key="1">
    <source>
        <dbReference type="Pfam" id="PF07859"/>
    </source>
</evidence>
<dbReference type="RefSeq" id="XP_025560179.1">
    <property type="nucleotide sequence ID" value="XM_025711620.1"/>
</dbReference>
<keyword evidence="3" id="KW-1185">Reference proteome</keyword>
<reference evidence="2" key="1">
    <citation type="submission" date="2016-12" db="EMBL/GenBank/DDBJ databases">
        <title>The genomes of Aspergillus section Nigri reveals drivers in fungal speciation.</title>
        <authorList>
            <consortium name="DOE Joint Genome Institute"/>
            <person name="Vesth T.C."/>
            <person name="Nybo J."/>
            <person name="Theobald S."/>
            <person name="Brandl J."/>
            <person name="Frisvad J.C."/>
            <person name="Nielsen K.F."/>
            <person name="Lyhne E.K."/>
            <person name="Kogle M.E."/>
            <person name="Kuo A."/>
            <person name="Riley R."/>
            <person name="Clum A."/>
            <person name="Nolan M."/>
            <person name="Lipzen A."/>
            <person name="Salamov A."/>
            <person name="Henrissat B."/>
            <person name="Wiebenga A."/>
            <person name="De Vries R.P."/>
            <person name="Grigoriev I.V."/>
            <person name="Mortensen U.H."/>
            <person name="Andersen M.R."/>
            <person name="Baker S.E."/>
        </authorList>
    </citation>
    <scope>NUCLEOTIDE SEQUENCE [LARGE SCALE GENOMIC DNA]</scope>
    <source>
        <strain evidence="2">CBS 113365</strain>
    </source>
</reference>
<feature type="non-terminal residue" evidence="2">
    <location>
        <position position="130"/>
    </location>
</feature>
<sequence length="130" mass="14479">MIGMTASAREFEGVGVWDRNDNERAWRVLLGEERSGSHEKGVVSEYSAPGRAEWLGGEGMPKGVYLDVGSTDTLRDEGVEFARRLLRDGVQCEVHVWPGAFHGFDLLCPGAEISGVAGVVRGEWLRRWWF</sequence>
<dbReference type="GO" id="GO:0016787">
    <property type="term" value="F:hydrolase activity"/>
    <property type="evidence" value="ECO:0007669"/>
    <property type="project" value="InterPro"/>
</dbReference>
<feature type="domain" description="Alpha/beta hydrolase fold-3" evidence="1">
    <location>
        <begin position="10"/>
        <end position="104"/>
    </location>
</feature>
<dbReference type="SUPFAM" id="SSF53474">
    <property type="entry name" value="alpha/beta-Hydrolases"/>
    <property type="match status" value="1"/>
</dbReference>
<organism evidence="2 3">
    <name type="scientific">Aspergillus vadensis (strain CBS 113365 / IMI 142717 / IBT 24658)</name>
    <dbReference type="NCBI Taxonomy" id="1448311"/>
    <lineage>
        <taxon>Eukaryota</taxon>
        <taxon>Fungi</taxon>
        <taxon>Dikarya</taxon>
        <taxon>Ascomycota</taxon>
        <taxon>Pezizomycotina</taxon>
        <taxon>Eurotiomycetes</taxon>
        <taxon>Eurotiomycetidae</taxon>
        <taxon>Eurotiales</taxon>
        <taxon>Aspergillaceae</taxon>
        <taxon>Aspergillus</taxon>
        <taxon>Aspergillus subgen. Circumdati</taxon>
    </lineage>
</organism>
<dbReference type="AlphaFoldDB" id="A0A319B2D1"/>
<dbReference type="Proteomes" id="UP000248405">
    <property type="component" value="Unassembled WGS sequence"/>
</dbReference>
<protein>
    <submittedName>
        <fullName evidence="2">Esterase/lipase</fullName>
    </submittedName>
</protein>
<dbReference type="GeneID" id="37216212"/>
<evidence type="ECO:0000313" key="2">
    <source>
        <dbReference type="EMBL" id="PYH66385.1"/>
    </source>
</evidence>
<dbReference type="OrthoDB" id="433474at2759"/>
<proteinExistence type="predicted"/>
<name>A0A319B2D1_ASPVC</name>
<accession>A0A319B2D1</accession>
<dbReference type="InterPro" id="IPR013094">
    <property type="entry name" value="AB_hydrolase_3"/>
</dbReference>
<dbReference type="Pfam" id="PF07859">
    <property type="entry name" value="Abhydrolase_3"/>
    <property type="match status" value="1"/>
</dbReference>
<dbReference type="EMBL" id="KZ821634">
    <property type="protein sequence ID" value="PYH66385.1"/>
    <property type="molecule type" value="Genomic_DNA"/>
</dbReference>
<dbReference type="InterPro" id="IPR029058">
    <property type="entry name" value="AB_hydrolase_fold"/>
</dbReference>
<evidence type="ECO:0000313" key="3">
    <source>
        <dbReference type="Proteomes" id="UP000248405"/>
    </source>
</evidence>
<dbReference type="Gene3D" id="3.40.50.1820">
    <property type="entry name" value="alpha/beta hydrolase"/>
    <property type="match status" value="1"/>
</dbReference>
<gene>
    <name evidence="2" type="ORF">BO88DRAFT_469401</name>
</gene>